<feature type="domain" description="Phosphoribosyltransferase" evidence="1">
    <location>
        <begin position="12"/>
        <end position="171"/>
    </location>
</feature>
<evidence type="ECO:0000313" key="2">
    <source>
        <dbReference type="EMBL" id="TDK26812.1"/>
    </source>
</evidence>
<dbReference type="Gene3D" id="3.30.1310.20">
    <property type="entry name" value="PRTase-like"/>
    <property type="match status" value="1"/>
</dbReference>
<evidence type="ECO:0000259" key="1">
    <source>
        <dbReference type="Pfam" id="PF00156"/>
    </source>
</evidence>
<keyword evidence="3" id="KW-1185">Reference proteome</keyword>
<dbReference type="Proteomes" id="UP000295411">
    <property type="component" value="Unassembled WGS sequence"/>
</dbReference>
<dbReference type="SUPFAM" id="SSF53271">
    <property type="entry name" value="PRTase-like"/>
    <property type="match status" value="1"/>
</dbReference>
<evidence type="ECO:0000313" key="3">
    <source>
        <dbReference type="Proteomes" id="UP000295411"/>
    </source>
</evidence>
<comment type="caution">
    <text evidence="2">The sequence shown here is derived from an EMBL/GenBank/DDBJ whole genome shotgun (WGS) entry which is preliminary data.</text>
</comment>
<dbReference type="OrthoDB" id="9810066at2"/>
<dbReference type="EMBL" id="SMTK01000002">
    <property type="protein sequence ID" value="TDK26812.1"/>
    <property type="molecule type" value="Genomic_DNA"/>
</dbReference>
<dbReference type="RefSeq" id="WP_133403167.1">
    <property type="nucleotide sequence ID" value="NZ_SMTK01000002.1"/>
</dbReference>
<dbReference type="Pfam" id="PF00156">
    <property type="entry name" value="Pribosyltran"/>
    <property type="match status" value="1"/>
</dbReference>
<protein>
    <recommendedName>
        <fullName evidence="1">Phosphoribosyltransferase domain-containing protein</fullName>
    </recommendedName>
</protein>
<dbReference type="InterPro" id="IPR029057">
    <property type="entry name" value="PRTase-like"/>
</dbReference>
<dbReference type="InterPro" id="IPR000836">
    <property type="entry name" value="PRTase_dom"/>
</dbReference>
<gene>
    <name evidence="2" type="ORF">E2F48_06495</name>
</gene>
<dbReference type="CDD" id="cd06223">
    <property type="entry name" value="PRTases_typeI"/>
    <property type="match status" value="1"/>
</dbReference>
<dbReference type="Gene3D" id="3.40.50.2020">
    <property type="match status" value="1"/>
</dbReference>
<reference evidence="2 3" key="1">
    <citation type="submission" date="2019-03" db="EMBL/GenBank/DDBJ databases">
        <title>Arthrobacter sp. nov., an bacterium isolated from biocrust in Mu Us Desert.</title>
        <authorList>
            <person name="Lixiong L."/>
        </authorList>
    </citation>
    <scope>NUCLEOTIDE SEQUENCE [LARGE SCALE GENOMIC DNA]</scope>
    <source>
        <strain evidence="2 3">SLN-3</strain>
    </source>
</reference>
<accession>A0A4V3AMG8</accession>
<name>A0A4V3AMG8_9MICC</name>
<organism evidence="2 3">
    <name type="scientific">Arthrobacter crusticola</name>
    <dbReference type="NCBI Taxonomy" id="2547960"/>
    <lineage>
        <taxon>Bacteria</taxon>
        <taxon>Bacillati</taxon>
        <taxon>Actinomycetota</taxon>
        <taxon>Actinomycetes</taxon>
        <taxon>Micrococcales</taxon>
        <taxon>Micrococcaceae</taxon>
        <taxon>Arthrobacter</taxon>
    </lineage>
</organism>
<sequence>MLFRDRIDAGRQLAGRLADLSGPVVVLGLPRGGVPVAAEVAAALRVPLDVVVVRKLGVPSQPELAMGAIGEDGIRVLEERVIQRARVSDEELRAVEVRERSVLQARTALLRRGRARIDLTGRTAVVVDDGVATGATARVACRVVRGLDAARVVLAAPVAPFDAAARIPEADAHVFLATPRRFRSVGEHYGDFSPVEEAEVISLLNAAAAGRPD</sequence>
<dbReference type="AlphaFoldDB" id="A0A4V3AMG8"/>
<proteinExistence type="predicted"/>